<reference evidence="3 4" key="2">
    <citation type="submission" date="2020-08" db="EMBL/GenBank/DDBJ databases">
        <authorList>
            <person name="Partida-Martinez L."/>
            <person name="Huntemann M."/>
            <person name="Clum A."/>
            <person name="Wang J."/>
            <person name="Palaniappan K."/>
            <person name="Ritter S."/>
            <person name="Chen I.-M."/>
            <person name="Stamatis D."/>
            <person name="Reddy T."/>
            <person name="O'Malley R."/>
            <person name="Daum C."/>
            <person name="Shapiro N."/>
            <person name="Ivanova N."/>
            <person name="Kyrpides N."/>
            <person name="Woyke T."/>
        </authorList>
    </citation>
    <scope>NUCLEOTIDE SEQUENCE [LARGE SCALE GENOMIC DNA]</scope>
    <source>
        <strain evidence="3 4">AS3.13</strain>
    </source>
</reference>
<name>A0A7X0JGU5_9SPHN</name>
<dbReference type="AlphaFoldDB" id="A0A7X0JGU5"/>
<evidence type="ECO:0000313" key="4">
    <source>
        <dbReference type="Proteomes" id="UP000522313"/>
    </source>
</evidence>
<evidence type="ECO:0000259" key="1">
    <source>
        <dbReference type="PROSITE" id="PS50404"/>
    </source>
</evidence>
<evidence type="ECO:0000259" key="2">
    <source>
        <dbReference type="PROSITE" id="PS50405"/>
    </source>
</evidence>
<feature type="domain" description="GST C-terminal" evidence="2">
    <location>
        <begin position="82"/>
        <end position="204"/>
    </location>
</feature>
<dbReference type="InterPro" id="IPR036282">
    <property type="entry name" value="Glutathione-S-Trfase_C_sf"/>
</dbReference>
<dbReference type="SUPFAM" id="SSF52833">
    <property type="entry name" value="Thioredoxin-like"/>
    <property type="match status" value="1"/>
</dbReference>
<dbReference type="EC" id="2.5.1.18" evidence="3"/>
<sequence length="204" mass="22493">MTLTFYTNPMSRGRIARWMLEEIGEPYETVLVDWTQKPAALLDANPLGKVPTIVHDGAVVSEAAAICAYLAEAFPAAGLAPRAEERARYLRWMFFTAGPLEAAMVDKVLGLEVPEAKRGMVGYGGFGQAVDTLEYAVSSHSYITGDRFTAADVYVGSAVGWFTQFGLLEKRETFMRYLDRLQQRPAYQRAAAIDDALIAEAAQR</sequence>
<dbReference type="SUPFAM" id="SSF47616">
    <property type="entry name" value="GST C-terminal domain-like"/>
    <property type="match status" value="1"/>
</dbReference>
<keyword evidence="3" id="KW-0808">Transferase</keyword>
<comment type="caution">
    <text evidence="3">The sequence shown here is derived from an EMBL/GenBank/DDBJ whole genome shotgun (WGS) entry which is preliminary data.</text>
</comment>
<dbReference type="PROSITE" id="PS50405">
    <property type="entry name" value="GST_CTER"/>
    <property type="match status" value="1"/>
</dbReference>
<dbReference type="Gene3D" id="3.40.30.10">
    <property type="entry name" value="Glutaredoxin"/>
    <property type="match status" value="1"/>
</dbReference>
<organism evidence="3 4">
    <name type="scientific">Sphingomonas endophytica</name>
    <dbReference type="NCBI Taxonomy" id="869719"/>
    <lineage>
        <taxon>Bacteria</taxon>
        <taxon>Pseudomonadati</taxon>
        <taxon>Pseudomonadota</taxon>
        <taxon>Alphaproteobacteria</taxon>
        <taxon>Sphingomonadales</taxon>
        <taxon>Sphingomonadaceae</taxon>
        <taxon>Sphingomonas</taxon>
    </lineage>
</organism>
<dbReference type="SFLD" id="SFLDS00019">
    <property type="entry name" value="Glutathione_Transferase_(cytos"/>
    <property type="match status" value="1"/>
</dbReference>
<dbReference type="PROSITE" id="PS50404">
    <property type="entry name" value="GST_NTER"/>
    <property type="match status" value="1"/>
</dbReference>
<dbReference type="CDD" id="cd03207">
    <property type="entry name" value="GST_C_8"/>
    <property type="match status" value="1"/>
</dbReference>
<dbReference type="Pfam" id="PF13409">
    <property type="entry name" value="GST_N_2"/>
    <property type="match status" value="1"/>
</dbReference>
<proteinExistence type="predicted"/>
<dbReference type="InterPro" id="IPR004045">
    <property type="entry name" value="Glutathione_S-Trfase_N"/>
</dbReference>
<feature type="domain" description="GST N-terminal" evidence="1">
    <location>
        <begin position="1"/>
        <end position="78"/>
    </location>
</feature>
<dbReference type="SFLD" id="SFLDG01150">
    <property type="entry name" value="Main.1:_Beta-like"/>
    <property type="match status" value="1"/>
</dbReference>
<protein>
    <submittedName>
        <fullName evidence="3">Glutathione S-transferase</fullName>
        <ecNumber evidence="3">2.5.1.18</ecNumber>
    </submittedName>
</protein>
<dbReference type="InterPro" id="IPR040079">
    <property type="entry name" value="Glutathione_S-Trfase"/>
</dbReference>
<reference evidence="3 4" key="1">
    <citation type="submission" date="2020-08" db="EMBL/GenBank/DDBJ databases">
        <title>The Agave Microbiome: Exploring the role of microbial communities in plant adaptations to desert environments.</title>
        <authorList>
            <person name="Partida-Martinez L.P."/>
        </authorList>
    </citation>
    <scope>NUCLEOTIDE SEQUENCE [LARGE SCALE GENOMIC DNA]</scope>
    <source>
        <strain evidence="3 4">AS3.13</strain>
    </source>
</reference>
<dbReference type="RefSeq" id="WP_184508175.1">
    <property type="nucleotide sequence ID" value="NZ_JACHBT010000023.1"/>
</dbReference>
<dbReference type="PANTHER" id="PTHR44051:SF21">
    <property type="entry name" value="GLUTATHIONE S-TRANSFERASE FAMILY PROTEIN"/>
    <property type="match status" value="1"/>
</dbReference>
<accession>A0A7X0JGU5</accession>
<dbReference type="InterPro" id="IPR010987">
    <property type="entry name" value="Glutathione-S-Trfase_C-like"/>
</dbReference>
<dbReference type="EMBL" id="JACHBT010000023">
    <property type="protein sequence ID" value="MBB6506467.1"/>
    <property type="molecule type" value="Genomic_DNA"/>
</dbReference>
<dbReference type="Proteomes" id="UP000522313">
    <property type="component" value="Unassembled WGS sequence"/>
</dbReference>
<dbReference type="Gene3D" id="1.20.1050.10">
    <property type="match status" value="1"/>
</dbReference>
<dbReference type="SFLD" id="SFLDG00358">
    <property type="entry name" value="Main_(cytGST)"/>
    <property type="match status" value="1"/>
</dbReference>
<gene>
    <name evidence="3" type="ORF">F4693_003470</name>
</gene>
<dbReference type="PANTHER" id="PTHR44051">
    <property type="entry name" value="GLUTATHIONE S-TRANSFERASE-RELATED"/>
    <property type="match status" value="1"/>
</dbReference>
<dbReference type="GO" id="GO:0004364">
    <property type="term" value="F:glutathione transferase activity"/>
    <property type="evidence" value="ECO:0007669"/>
    <property type="project" value="UniProtKB-EC"/>
</dbReference>
<dbReference type="InterPro" id="IPR036249">
    <property type="entry name" value="Thioredoxin-like_sf"/>
</dbReference>
<evidence type="ECO:0000313" key="3">
    <source>
        <dbReference type="EMBL" id="MBB6506467.1"/>
    </source>
</evidence>
<dbReference type="CDD" id="cd03046">
    <property type="entry name" value="GST_N_GTT1_like"/>
    <property type="match status" value="1"/>
</dbReference>